<proteinExistence type="predicted"/>
<dbReference type="RefSeq" id="WP_069326670.1">
    <property type="nucleotide sequence ID" value="NZ_MDER01000031.1"/>
</dbReference>
<dbReference type="AlphaFoldDB" id="A0A1E3L632"/>
<gene>
    <name evidence="2" type="ORF">PTI45_01227</name>
</gene>
<evidence type="ECO:0000313" key="2">
    <source>
        <dbReference type="EMBL" id="ODP29218.1"/>
    </source>
</evidence>
<protein>
    <submittedName>
        <fullName evidence="2">Uncharacterized protein</fullName>
    </submittedName>
</protein>
<dbReference type="Proteomes" id="UP000094578">
    <property type="component" value="Unassembled WGS sequence"/>
</dbReference>
<feature type="region of interest" description="Disordered" evidence="1">
    <location>
        <begin position="48"/>
        <end position="86"/>
    </location>
</feature>
<feature type="compositionally biased region" description="Basic and acidic residues" evidence="1">
    <location>
        <begin position="74"/>
        <end position="86"/>
    </location>
</feature>
<evidence type="ECO:0000313" key="3">
    <source>
        <dbReference type="Proteomes" id="UP000094578"/>
    </source>
</evidence>
<dbReference type="EMBL" id="MDER01000031">
    <property type="protein sequence ID" value="ODP29218.1"/>
    <property type="molecule type" value="Genomic_DNA"/>
</dbReference>
<sequence>MTDKEHYDDVFWKTRNTLLNDEDSQTNIDDELPEDAKKAVILPEKMDTPLFGELADEEDAGPHPSADPEDPESDAAHLKHEPKDKE</sequence>
<name>A0A1E3L632_9BACL</name>
<evidence type="ECO:0000256" key="1">
    <source>
        <dbReference type="SAM" id="MobiDB-lite"/>
    </source>
</evidence>
<organism evidence="2 3">
    <name type="scientific">Paenibacillus nuruki</name>
    <dbReference type="NCBI Taxonomy" id="1886670"/>
    <lineage>
        <taxon>Bacteria</taxon>
        <taxon>Bacillati</taxon>
        <taxon>Bacillota</taxon>
        <taxon>Bacilli</taxon>
        <taxon>Bacillales</taxon>
        <taxon>Paenibacillaceae</taxon>
        <taxon>Paenibacillus</taxon>
    </lineage>
</organism>
<comment type="caution">
    <text evidence="2">The sequence shown here is derived from an EMBL/GenBank/DDBJ whole genome shotgun (WGS) entry which is preliminary data.</text>
</comment>
<reference evidence="2 3" key="1">
    <citation type="submission" date="2016-08" db="EMBL/GenBank/DDBJ databases">
        <title>Genome sequencing of Paenibacillus sp. TI45-13ar, isolated from Korean traditional nuruk.</title>
        <authorList>
            <person name="Kim S.-J."/>
        </authorList>
    </citation>
    <scope>NUCLEOTIDE SEQUENCE [LARGE SCALE GENOMIC DNA]</scope>
    <source>
        <strain evidence="2 3">TI45-13ar</strain>
    </source>
</reference>
<accession>A0A1E3L632</accession>
<keyword evidence="3" id="KW-1185">Reference proteome</keyword>